<evidence type="ECO:0000313" key="4">
    <source>
        <dbReference type="Proteomes" id="UP001595729"/>
    </source>
</evidence>
<dbReference type="Proteomes" id="UP001595729">
    <property type="component" value="Unassembled WGS sequence"/>
</dbReference>
<protein>
    <submittedName>
        <fullName evidence="3">Prepilin-type N-terminal cleavage/methylation domain-containing protein</fullName>
    </submittedName>
</protein>
<keyword evidence="2" id="KW-0472">Membrane</keyword>
<accession>A0ABV7W8U6</accession>
<keyword evidence="2" id="KW-1133">Transmembrane helix</keyword>
<reference evidence="4" key="1">
    <citation type="journal article" date="2019" name="Int. J. Syst. Evol. Microbiol.">
        <title>The Global Catalogue of Microorganisms (GCM) 10K type strain sequencing project: providing services to taxonomists for standard genome sequencing and annotation.</title>
        <authorList>
            <consortium name="The Broad Institute Genomics Platform"/>
            <consortium name="The Broad Institute Genome Sequencing Center for Infectious Disease"/>
            <person name="Wu L."/>
            <person name="Ma J."/>
        </authorList>
    </citation>
    <scope>NUCLEOTIDE SEQUENCE [LARGE SCALE GENOMIC DNA]</scope>
    <source>
        <strain evidence="4">KCTC 42501</strain>
    </source>
</reference>
<feature type="region of interest" description="Disordered" evidence="1">
    <location>
        <begin position="133"/>
        <end position="154"/>
    </location>
</feature>
<evidence type="ECO:0000313" key="3">
    <source>
        <dbReference type="EMBL" id="MFC3685491.1"/>
    </source>
</evidence>
<dbReference type="RefSeq" id="WP_382176791.1">
    <property type="nucleotide sequence ID" value="NZ_JBHRXX010000007.1"/>
</dbReference>
<evidence type="ECO:0000256" key="2">
    <source>
        <dbReference type="SAM" id="Phobius"/>
    </source>
</evidence>
<dbReference type="PROSITE" id="PS00409">
    <property type="entry name" value="PROKAR_NTER_METHYL"/>
    <property type="match status" value="1"/>
</dbReference>
<dbReference type="Pfam" id="PF07963">
    <property type="entry name" value="N_methyl"/>
    <property type="match status" value="1"/>
</dbReference>
<dbReference type="NCBIfam" id="TIGR02532">
    <property type="entry name" value="IV_pilin_GFxxxE"/>
    <property type="match status" value="1"/>
</dbReference>
<keyword evidence="2" id="KW-0812">Transmembrane</keyword>
<evidence type="ECO:0000256" key="1">
    <source>
        <dbReference type="SAM" id="MobiDB-lite"/>
    </source>
</evidence>
<proteinExistence type="predicted"/>
<comment type="caution">
    <text evidence="3">The sequence shown here is derived from an EMBL/GenBank/DDBJ whole genome shotgun (WGS) entry which is preliminary data.</text>
</comment>
<dbReference type="InterPro" id="IPR012902">
    <property type="entry name" value="N_methyl_site"/>
</dbReference>
<dbReference type="EMBL" id="JBHRXX010000007">
    <property type="protein sequence ID" value="MFC3685491.1"/>
    <property type="molecule type" value="Genomic_DNA"/>
</dbReference>
<keyword evidence="4" id="KW-1185">Reference proteome</keyword>
<feature type="transmembrane region" description="Helical" evidence="2">
    <location>
        <begin position="373"/>
        <end position="396"/>
    </location>
</feature>
<name>A0ABV7W8U6_9BURK</name>
<gene>
    <name evidence="3" type="ORF">ACFOPI_17955</name>
</gene>
<sequence length="437" mass="44798">MMKRHQAGFSLVELSVALLVLGLVLLGAVVYWQFQERQRVGTVQMDVQLQARDALVGFAHAQHRLPCPATDANGVESCAAGAGLRQVGYVPWQTLGLPRPEAGRLRYGVYREASATAAEDRDLAVALDRMNPLRALTPNPRPQNGNGPNGNMPPIPSLATVQLGATEATSGTDPLNAACNAANSPPCAVGGAQSVNQIDLCLALNTSTDAFAAPAGRLAVSASGSRRTVAFVIAAPGMLDADGNGLSFDGLNSTVSDADPTFAAPRTTISDAYDDQVIAMSAAELFSELRCGGALSTASHAHFNAATGALVMERAMYDYRDQLYVAIRLAEADVAASAAGIAGAISADLDAAKEMLSAVGDTTMSAGARSFQIGLAAAGIVAAVAGSAAAAASMVLSVESLNAARQDHADFAARTTAATDLSISVNRNALRADAIGF</sequence>
<feature type="transmembrane region" description="Helical" evidence="2">
    <location>
        <begin position="12"/>
        <end position="34"/>
    </location>
</feature>
<organism evidence="3 4">
    <name type="scientific">Hydrogenophaga luteola</name>
    <dbReference type="NCBI Taxonomy" id="1591122"/>
    <lineage>
        <taxon>Bacteria</taxon>
        <taxon>Pseudomonadati</taxon>
        <taxon>Pseudomonadota</taxon>
        <taxon>Betaproteobacteria</taxon>
        <taxon>Burkholderiales</taxon>
        <taxon>Comamonadaceae</taxon>
        <taxon>Hydrogenophaga</taxon>
    </lineage>
</organism>